<sequence length="131" mass="14418">MVPLPVPPSTQPERHSPCSQAPQPPATTSLGPSFPHGTHSPPRHHWGQTGANMMGRKGGKVSEMQLLIKPSLSEFSCVRSVEGHFLAFFLIFFVSSFLLFFVVSLHVFFSLSPSSLLPLIMFVLFLTPFVP</sequence>
<proteinExistence type="predicted"/>
<evidence type="ECO:0000313" key="4">
    <source>
        <dbReference type="Proteomes" id="UP000324222"/>
    </source>
</evidence>
<dbReference type="EMBL" id="VSRR010114536">
    <property type="protein sequence ID" value="MPC98545.1"/>
    <property type="molecule type" value="Genomic_DNA"/>
</dbReference>
<keyword evidence="4" id="KW-1185">Reference proteome</keyword>
<accession>A0A5B7JVI6</accession>
<evidence type="ECO:0000256" key="2">
    <source>
        <dbReference type="SAM" id="Phobius"/>
    </source>
</evidence>
<feature type="compositionally biased region" description="Polar residues" evidence="1">
    <location>
        <begin position="17"/>
        <end position="31"/>
    </location>
</feature>
<feature type="transmembrane region" description="Helical" evidence="2">
    <location>
        <begin position="85"/>
        <end position="109"/>
    </location>
</feature>
<gene>
    <name evidence="3" type="ORF">E2C01_093920</name>
</gene>
<evidence type="ECO:0000256" key="1">
    <source>
        <dbReference type="SAM" id="MobiDB-lite"/>
    </source>
</evidence>
<comment type="caution">
    <text evidence="3">The sequence shown here is derived from an EMBL/GenBank/DDBJ whole genome shotgun (WGS) entry which is preliminary data.</text>
</comment>
<keyword evidence="2" id="KW-1133">Transmembrane helix</keyword>
<feature type="region of interest" description="Disordered" evidence="1">
    <location>
        <begin position="1"/>
        <end position="57"/>
    </location>
</feature>
<dbReference type="Proteomes" id="UP000324222">
    <property type="component" value="Unassembled WGS sequence"/>
</dbReference>
<keyword evidence="2" id="KW-0472">Membrane</keyword>
<feature type="compositionally biased region" description="Pro residues" evidence="1">
    <location>
        <begin position="1"/>
        <end position="10"/>
    </location>
</feature>
<reference evidence="3 4" key="1">
    <citation type="submission" date="2019-05" db="EMBL/GenBank/DDBJ databases">
        <title>Another draft genome of Portunus trituberculatus and its Hox gene families provides insights of decapod evolution.</title>
        <authorList>
            <person name="Jeong J.-H."/>
            <person name="Song I."/>
            <person name="Kim S."/>
            <person name="Choi T."/>
            <person name="Kim D."/>
            <person name="Ryu S."/>
            <person name="Kim W."/>
        </authorList>
    </citation>
    <scope>NUCLEOTIDE SEQUENCE [LARGE SCALE GENOMIC DNA]</scope>
    <source>
        <tissue evidence="3">Muscle</tissue>
    </source>
</reference>
<organism evidence="3 4">
    <name type="scientific">Portunus trituberculatus</name>
    <name type="common">Swimming crab</name>
    <name type="synonym">Neptunus trituberculatus</name>
    <dbReference type="NCBI Taxonomy" id="210409"/>
    <lineage>
        <taxon>Eukaryota</taxon>
        <taxon>Metazoa</taxon>
        <taxon>Ecdysozoa</taxon>
        <taxon>Arthropoda</taxon>
        <taxon>Crustacea</taxon>
        <taxon>Multicrustacea</taxon>
        <taxon>Malacostraca</taxon>
        <taxon>Eumalacostraca</taxon>
        <taxon>Eucarida</taxon>
        <taxon>Decapoda</taxon>
        <taxon>Pleocyemata</taxon>
        <taxon>Brachyura</taxon>
        <taxon>Eubrachyura</taxon>
        <taxon>Portunoidea</taxon>
        <taxon>Portunidae</taxon>
        <taxon>Portuninae</taxon>
        <taxon>Portunus</taxon>
    </lineage>
</organism>
<evidence type="ECO:0000313" key="3">
    <source>
        <dbReference type="EMBL" id="MPC98545.1"/>
    </source>
</evidence>
<dbReference type="AlphaFoldDB" id="A0A5B7JVI6"/>
<feature type="transmembrane region" description="Helical" evidence="2">
    <location>
        <begin position="115"/>
        <end position="130"/>
    </location>
</feature>
<keyword evidence="2" id="KW-0812">Transmembrane</keyword>
<name>A0A5B7JVI6_PORTR</name>
<protein>
    <submittedName>
        <fullName evidence="3">Uncharacterized protein</fullName>
    </submittedName>
</protein>